<comment type="caution">
    <text evidence="1">The sequence shown here is derived from an EMBL/GenBank/DDBJ whole genome shotgun (WGS) entry which is preliminary data.</text>
</comment>
<dbReference type="RefSeq" id="WP_289832304.1">
    <property type="nucleotide sequence ID" value="NZ_JAUEDK010000085.1"/>
</dbReference>
<evidence type="ECO:0000313" key="2">
    <source>
        <dbReference type="Proteomes" id="UP001168540"/>
    </source>
</evidence>
<protein>
    <recommendedName>
        <fullName evidence="3">Transposase</fullName>
    </recommendedName>
</protein>
<evidence type="ECO:0008006" key="3">
    <source>
        <dbReference type="Google" id="ProtNLM"/>
    </source>
</evidence>
<name>A0ABT7XV59_9NEIS</name>
<gene>
    <name evidence="1" type="ORF">QU481_23000</name>
</gene>
<accession>A0ABT7XV59</accession>
<proteinExistence type="predicted"/>
<reference evidence="1" key="1">
    <citation type="submission" date="2023-06" db="EMBL/GenBank/DDBJ databases">
        <authorList>
            <person name="Zhang S."/>
        </authorList>
    </citation>
    <scope>NUCLEOTIDE SEQUENCE</scope>
    <source>
        <strain evidence="1">SG2303</strain>
    </source>
</reference>
<sequence length="96" mass="10448">MICEAVIRLNMSFVPAKQAEQSALLVAQRTRASFIKARTAQTNQLRGLLAEFGITIPGSLASLQQRLSILLAEAGYDLPGMMRELNRPKFLGGSNS</sequence>
<evidence type="ECO:0000313" key="1">
    <source>
        <dbReference type="EMBL" id="MDN0077686.1"/>
    </source>
</evidence>
<organism evidence="1 2">
    <name type="scientific">Crenobacter oryzisoli</name>
    <dbReference type="NCBI Taxonomy" id="3056844"/>
    <lineage>
        <taxon>Bacteria</taxon>
        <taxon>Pseudomonadati</taxon>
        <taxon>Pseudomonadota</taxon>
        <taxon>Betaproteobacteria</taxon>
        <taxon>Neisseriales</taxon>
        <taxon>Neisseriaceae</taxon>
        <taxon>Crenobacter</taxon>
    </lineage>
</organism>
<dbReference type="Proteomes" id="UP001168540">
    <property type="component" value="Unassembled WGS sequence"/>
</dbReference>
<dbReference type="EMBL" id="JAUEDK010000085">
    <property type="protein sequence ID" value="MDN0077686.1"/>
    <property type="molecule type" value="Genomic_DNA"/>
</dbReference>
<keyword evidence="2" id="KW-1185">Reference proteome</keyword>